<keyword evidence="2" id="KW-0472">Membrane</keyword>
<dbReference type="OrthoDB" id="7066700at2"/>
<proteinExistence type="predicted"/>
<dbReference type="RefSeq" id="WP_103966542.1">
    <property type="nucleotide sequence ID" value="NZ_FNUX01000012.1"/>
</dbReference>
<feature type="compositionally biased region" description="Basic and acidic residues" evidence="1">
    <location>
        <begin position="1"/>
        <end position="10"/>
    </location>
</feature>
<organism evidence="3 4">
    <name type="scientific">Nitrosomonas ureae</name>
    <dbReference type="NCBI Taxonomy" id="44577"/>
    <lineage>
        <taxon>Bacteria</taxon>
        <taxon>Pseudomonadati</taxon>
        <taxon>Pseudomonadota</taxon>
        <taxon>Betaproteobacteria</taxon>
        <taxon>Nitrosomonadales</taxon>
        <taxon>Nitrosomonadaceae</taxon>
        <taxon>Nitrosomonas</taxon>
    </lineage>
</organism>
<feature type="transmembrane region" description="Helical" evidence="2">
    <location>
        <begin position="124"/>
        <end position="143"/>
    </location>
</feature>
<protein>
    <submittedName>
        <fullName evidence="3">Uncharacterized protein</fullName>
    </submittedName>
</protein>
<reference evidence="3 4" key="1">
    <citation type="submission" date="2016-10" db="EMBL/GenBank/DDBJ databases">
        <authorList>
            <person name="de Groot N.N."/>
        </authorList>
    </citation>
    <scope>NUCLEOTIDE SEQUENCE [LARGE SCALE GENOMIC DNA]</scope>
    <source>
        <strain evidence="3 4">Nm13</strain>
    </source>
</reference>
<sequence length="191" mass="21868">MSNNSHEAHDPNASTAEPTDGRQQYEWQSKYPKDAMQIIRFESIYLFILLLMSLLGILLTWNRYLENFLFNPEILDPKIFRIYSYYCFAGLLGGTTFSIKYMYRVVARGYWHLDRQIWRLLSPFMSISISFAVGTLISASYIGSDTIKFSHSAASAIGIGFLVGYFADQAIGKMYEIAMVLFGPTSLHHKK</sequence>
<evidence type="ECO:0000313" key="3">
    <source>
        <dbReference type="EMBL" id="SEF85290.1"/>
    </source>
</evidence>
<feature type="region of interest" description="Disordered" evidence="1">
    <location>
        <begin position="1"/>
        <end position="23"/>
    </location>
</feature>
<feature type="compositionally biased region" description="Polar residues" evidence="1">
    <location>
        <begin position="12"/>
        <end position="23"/>
    </location>
</feature>
<dbReference type="AlphaFoldDB" id="A0A1H5VDK0"/>
<feature type="transmembrane region" description="Helical" evidence="2">
    <location>
        <begin position="82"/>
        <end position="103"/>
    </location>
</feature>
<feature type="transmembrane region" description="Helical" evidence="2">
    <location>
        <begin position="149"/>
        <end position="167"/>
    </location>
</feature>
<gene>
    <name evidence="3" type="ORF">SAMN05216334_11230</name>
</gene>
<accession>A0A1H5VDK0</accession>
<dbReference type="EMBL" id="FNUX01000012">
    <property type="protein sequence ID" value="SEF85290.1"/>
    <property type="molecule type" value="Genomic_DNA"/>
</dbReference>
<name>A0A1H5VDK0_9PROT</name>
<evidence type="ECO:0000313" key="4">
    <source>
        <dbReference type="Proteomes" id="UP000236753"/>
    </source>
</evidence>
<keyword evidence="2" id="KW-0812">Transmembrane</keyword>
<keyword evidence="2" id="KW-1133">Transmembrane helix</keyword>
<evidence type="ECO:0000256" key="2">
    <source>
        <dbReference type="SAM" id="Phobius"/>
    </source>
</evidence>
<dbReference type="Proteomes" id="UP000236753">
    <property type="component" value="Unassembled WGS sequence"/>
</dbReference>
<feature type="transmembrane region" description="Helical" evidence="2">
    <location>
        <begin position="43"/>
        <end position="62"/>
    </location>
</feature>
<evidence type="ECO:0000256" key="1">
    <source>
        <dbReference type="SAM" id="MobiDB-lite"/>
    </source>
</evidence>